<dbReference type="VEuPathDB" id="FungiDB:VP01_4817g1"/>
<reference evidence="2 3" key="1">
    <citation type="submission" date="2015-08" db="EMBL/GenBank/DDBJ databases">
        <title>Next Generation Sequencing and Analysis of the Genome of Puccinia sorghi L Schw, the Causal Agent of Maize Common Rust.</title>
        <authorList>
            <person name="Rochi L."/>
            <person name="Burguener G."/>
            <person name="Darino M."/>
            <person name="Turjanski A."/>
            <person name="Kreff E."/>
            <person name="Dieguez M.J."/>
            <person name="Sacco F."/>
        </authorList>
    </citation>
    <scope>NUCLEOTIDE SEQUENCE [LARGE SCALE GENOMIC DNA]</scope>
    <source>
        <strain evidence="2 3">RO10H11247</strain>
    </source>
</reference>
<gene>
    <name evidence="2" type="ORF">VP01_4817g1</name>
</gene>
<evidence type="ECO:0000313" key="3">
    <source>
        <dbReference type="Proteomes" id="UP000037035"/>
    </source>
</evidence>
<keyword evidence="1" id="KW-0472">Membrane</keyword>
<dbReference type="EMBL" id="LAVV01009962">
    <property type="protein sequence ID" value="KNZ49748.1"/>
    <property type="molecule type" value="Genomic_DNA"/>
</dbReference>
<keyword evidence="1" id="KW-1133">Transmembrane helix</keyword>
<proteinExistence type="predicted"/>
<organism evidence="2 3">
    <name type="scientific">Puccinia sorghi</name>
    <dbReference type="NCBI Taxonomy" id="27349"/>
    <lineage>
        <taxon>Eukaryota</taxon>
        <taxon>Fungi</taxon>
        <taxon>Dikarya</taxon>
        <taxon>Basidiomycota</taxon>
        <taxon>Pucciniomycotina</taxon>
        <taxon>Pucciniomycetes</taxon>
        <taxon>Pucciniales</taxon>
        <taxon>Pucciniaceae</taxon>
        <taxon>Puccinia</taxon>
    </lineage>
</organism>
<protein>
    <submittedName>
        <fullName evidence="2">Uncharacterized protein</fullName>
    </submittedName>
</protein>
<evidence type="ECO:0000313" key="2">
    <source>
        <dbReference type="EMBL" id="KNZ49748.1"/>
    </source>
</evidence>
<sequence length="386" mass="45114">MVSRNTSSNFNRVQWGKDRRTHSIQNHQSNLLCHQVPLLHHFHCCSGLHLHCYDFLCTSVEPTLCQGLAVFFAMQSQVKWHWFVDKSSQFFPHSASWQHFFLASPVEMFGHLQHLRGKLSIYHSIVHFLLVFSLPRKYFHSVISFIQLGKENNGILYPRKLPGSEASSNTSWKIILYHVKWAIEKLHIGIWNFFVALADYCVEILENHSKISPTLIKQIVLFKRLQTLNIKESKFMNVPLQKQMQLNLLFKLIQIISIQIFNKIPLLGILIFFTCISMVFENQLSLINKCYNFQKKQTLNINLSCQSLGEWKYISHSETVFSIAMHPNYIRLLSASFHENIPICQEWSPETSTSMRTYSNSFNSNKLTHVNEVKYSNGLLWCKMKL</sequence>
<name>A0A0L6UMI4_9BASI</name>
<dbReference type="Proteomes" id="UP000037035">
    <property type="component" value="Unassembled WGS sequence"/>
</dbReference>
<feature type="transmembrane region" description="Helical" evidence="1">
    <location>
        <begin position="260"/>
        <end position="280"/>
    </location>
</feature>
<keyword evidence="1" id="KW-0812">Transmembrane</keyword>
<evidence type="ECO:0000256" key="1">
    <source>
        <dbReference type="SAM" id="Phobius"/>
    </source>
</evidence>
<dbReference type="AlphaFoldDB" id="A0A0L6UMI4"/>
<accession>A0A0L6UMI4</accession>
<keyword evidence="3" id="KW-1185">Reference proteome</keyword>
<comment type="caution">
    <text evidence="2">The sequence shown here is derived from an EMBL/GenBank/DDBJ whole genome shotgun (WGS) entry which is preliminary data.</text>
</comment>